<dbReference type="InterPro" id="IPR057023">
    <property type="entry name" value="PTP-SAK"/>
</dbReference>
<dbReference type="InterPro" id="IPR029021">
    <property type="entry name" value="Prot-tyrosine_phosphatase-like"/>
</dbReference>
<keyword evidence="1" id="KW-0378">Hydrolase</keyword>
<dbReference type="Gene3D" id="3.90.190.10">
    <property type="entry name" value="Protein tyrosine phosphatase superfamily"/>
    <property type="match status" value="1"/>
</dbReference>
<dbReference type="AlphaFoldDB" id="A0A7W7D1X1"/>
<name>A0A7W7D1X1_9ACTN</name>
<dbReference type="SUPFAM" id="SSF52799">
    <property type="entry name" value="(Phosphotyrosine protein) phosphatases II"/>
    <property type="match status" value="1"/>
</dbReference>
<dbReference type="Proteomes" id="UP000542210">
    <property type="component" value="Unassembled WGS sequence"/>
</dbReference>
<sequence>MTTPLPGSIQLPDGTWIRGRGLRNPTPPGPVPDFALYLGTSRLRRRHSHALTWPHEWVDWPDFLLPRDAKSAAESLKALHARAESGRRVEVACGGGVGRTGTAIACLTTLTGLSPAEAVTWTRAHYNRRAIETPWQRRWVTWFATHSAS</sequence>
<dbReference type="EMBL" id="JACHND010000001">
    <property type="protein sequence ID" value="MBB4698758.1"/>
    <property type="molecule type" value="Genomic_DNA"/>
</dbReference>
<comment type="caution">
    <text evidence="3">The sequence shown here is derived from an EMBL/GenBank/DDBJ whole genome shotgun (WGS) entry which is preliminary data.</text>
</comment>
<dbReference type="PROSITE" id="PS50056">
    <property type="entry name" value="TYR_PHOSPHATASE_2"/>
    <property type="match status" value="1"/>
</dbReference>
<dbReference type="GO" id="GO:0016791">
    <property type="term" value="F:phosphatase activity"/>
    <property type="evidence" value="ECO:0007669"/>
    <property type="project" value="UniProtKB-ARBA"/>
</dbReference>
<feature type="domain" description="Tyrosine specific protein phosphatases" evidence="2">
    <location>
        <begin position="70"/>
        <end position="123"/>
    </location>
</feature>
<accession>A0A7W7D1X1</accession>
<proteinExistence type="predicted"/>
<evidence type="ECO:0000313" key="3">
    <source>
        <dbReference type="EMBL" id="MBB4698758.1"/>
    </source>
</evidence>
<protein>
    <recommendedName>
        <fullName evidence="2">Tyrosine specific protein phosphatases domain-containing protein</fullName>
    </recommendedName>
</protein>
<dbReference type="Pfam" id="PF22784">
    <property type="entry name" value="PTP-SAK"/>
    <property type="match status" value="1"/>
</dbReference>
<evidence type="ECO:0000313" key="4">
    <source>
        <dbReference type="Proteomes" id="UP000542210"/>
    </source>
</evidence>
<dbReference type="InterPro" id="IPR000387">
    <property type="entry name" value="Tyr_Pase_dom"/>
</dbReference>
<organism evidence="3 4">
    <name type="scientific">Sphaerisporangium siamense</name>
    <dbReference type="NCBI Taxonomy" id="795645"/>
    <lineage>
        <taxon>Bacteria</taxon>
        <taxon>Bacillati</taxon>
        <taxon>Actinomycetota</taxon>
        <taxon>Actinomycetes</taxon>
        <taxon>Streptosporangiales</taxon>
        <taxon>Streptosporangiaceae</taxon>
        <taxon>Sphaerisporangium</taxon>
    </lineage>
</organism>
<evidence type="ECO:0000256" key="1">
    <source>
        <dbReference type="ARBA" id="ARBA00022801"/>
    </source>
</evidence>
<keyword evidence="4" id="KW-1185">Reference proteome</keyword>
<evidence type="ECO:0000259" key="2">
    <source>
        <dbReference type="PROSITE" id="PS50056"/>
    </source>
</evidence>
<reference evidence="3 4" key="1">
    <citation type="submission" date="2020-08" db="EMBL/GenBank/DDBJ databases">
        <title>Sequencing the genomes of 1000 actinobacteria strains.</title>
        <authorList>
            <person name="Klenk H.-P."/>
        </authorList>
    </citation>
    <scope>NUCLEOTIDE SEQUENCE [LARGE SCALE GENOMIC DNA]</scope>
    <source>
        <strain evidence="3 4">DSM 45784</strain>
    </source>
</reference>
<dbReference type="RefSeq" id="WP_184875828.1">
    <property type="nucleotide sequence ID" value="NZ_BOOV01000013.1"/>
</dbReference>
<gene>
    <name evidence="3" type="ORF">BJ982_000302</name>
</gene>